<organism evidence="2 3">
    <name type="scientific">Ancylostoma ceylanicum</name>
    <dbReference type="NCBI Taxonomy" id="53326"/>
    <lineage>
        <taxon>Eukaryota</taxon>
        <taxon>Metazoa</taxon>
        <taxon>Ecdysozoa</taxon>
        <taxon>Nematoda</taxon>
        <taxon>Chromadorea</taxon>
        <taxon>Rhabditida</taxon>
        <taxon>Rhabditina</taxon>
        <taxon>Rhabditomorpha</taxon>
        <taxon>Strongyloidea</taxon>
        <taxon>Ancylostomatidae</taxon>
        <taxon>Ancylostomatinae</taxon>
        <taxon>Ancylostoma</taxon>
    </lineage>
</organism>
<gene>
    <name evidence="2" type="primary">Acey_s0057.g2756</name>
    <name evidence="2" type="synonym">Acey-F56A6.4</name>
    <name evidence="2" type="ORF">Y032_0057g2756</name>
</gene>
<proteinExistence type="predicted"/>
<dbReference type="EMBL" id="JARK01001393">
    <property type="protein sequence ID" value="EYC10092.1"/>
    <property type="molecule type" value="Genomic_DNA"/>
</dbReference>
<accession>A0A016U5I7</accession>
<feature type="region of interest" description="Disordered" evidence="1">
    <location>
        <begin position="112"/>
        <end position="137"/>
    </location>
</feature>
<dbReference type="AlphaFoldDB" id="A0A016U5I7"/>
<sequence>MVCSSTDAVVSVFRMPSVHDDDEVIVIDESFPSSFTRRCLPLREIEILDEPGPSSTSDSYQVKAKDHHFCDAYGRYEKLQEVEQLIARAKANSSTKRHPKVTVPENVDFEVQDMNKNDSVEAPVKKRRKGKESSETKLLKQQEKKRKAIEREINAARNTKCEQYMYCHVSRRIFDSFPDLELNVRMVFMERNIQDQLICDEDRPDMRILWHRKCIEATEVGDQIERREYDFRVKRFPKLL</sequence>
<comment type="caution">
    <text evidence="2">The sequence shown here is derived from an EMBL/GenBank/DDBJ whole genome shotgun (WGS) entry which is preliminary data.</text>
</comment>
<name>A0A016U5I7_9BILA</name>
<reference evidence="3" key="1">
    <citation type="journal article" date="2015" name="Nat. Genet.">
        <title>The genome and transcriptome of the zoonotic hookworm Ancylostoma ceylanicum identify infection-specific gene families.</title>
        <authorList>
            <person name="Schwarz E.M."/>
            <person name="Hu Y."/>
            <person name="Antoshechkin I."/>
            <person name="Miller M.M."/>
            <person name="Sternberg P.W."/>
            <person name="Aroian R.V."/>
        </authorList>
    </citation>
    <scope>NUCLEOTIDE SEQUENCE</scope>
    <source>
        <strain evidence="3">HY135</strain>
    </source>
</reference>
<protein>
    <submittedName>
        <fullName evidence="2">Uncharacterized protein</fullName>
    </submittedName>
</protein>
<dbReference type="OrthoDB" id="343092at2759"/>
<evidence type="ECO:0000256" key="1">
    <source>
        <dbReference type="SAM" id="MobiDB-lite"/>
    </source>
</evidence>
<evidence type="ECO:0000313" key="3">
    <source>
        <dbReference type="Proteomes" id="UP000024635"/>
    </source>
</evidence>
<evidence type="ECO:0000313" key="2">
    <source>
        <dbReference type="EMBL" id="EYC10092.1"/>
    </source>
</evidence>
<dbReference type="Proteomes" id="UP000024635">
    <property type="component" value="Unassembled WGS sequence"/>
</dbReference>
<keyword evidence="3" id="KW-1185">Reference proteome</keyword>